<dbReference type="Proteomes" id="UP000184188">
    <property type="component" value="Unassembled WGS sequence"/>
</dbReference>
<protein>
    <recommendedName>
        <fullName evidence="4">Ketoreductase (KR) domain-containing protein</fullName>
    </recommendedName>
</protein>
<dbReference type="STRING" id="1073090.A0A1L9S5M4"/>
<dbReference type="GeneID" id="34613386"/>
<dbReference type="VEuPathDB" id="FungiDB:ASPZODRAFT_170125"/>
<dbReference type="AlphaFoldDB" id="A0A1L9S5M4"/>
<evidence type="ECO:0000313" key="3">
    <source>
        <dbReference type="Proteomes" id="UP000184188"/>
    </source>
</evidence>
<dbReference type="Gene3D" id="3.40.50.720">
    <property type="entry name" value="NAD(P)-binding Rossmann-like Domain"/>
    <property type="match status" value="1"/>
</dbReference>
<reference evidence="3" key="1">
    <citation type="journal article" date="2017" name="Genome Biol.">
        <title>Comparative genomics reveals high biological diversity and specific adaptations in the industrially and medically important fungal genus Aspergillus.</title>
        <authorList>
            <person name="de Vries R.P."/>
            <person name="Riley R."/>
            <person name="Wiebenga A."/>
            <person name="Aguilar-Osorio G."/>
            <person name="Amillis S."/>
            <person name="Uchima C.A."/>
            <person name="Anderluh G."/>
            <person name="Asadollahi M."/>
            <person name="Askin M."/>
            <person name="Barry K."/>
            <person name="Battaglia E."/>
            <person name="Bayram O."/>
            <person name="Benocci T."/>
            <person name="Braus-Stromeyer S.A."/>
            <person name="Caldana C."/>
            <person name="Canovas D."/>
            <person name="Cerqueira G.C."/>
            <person name="Chen F."/>
            <person name="Chen W."/>
            <person name="Choi C."/>
            <person name="Clum A."/>
            <person name="Dos Santos R.A."/>
            <person name="Damasio A.R."/>
            <person name="Diallinas G."/>
            <person name="Emri T."/>
            <person name="Fekete E."/>
            <person name="Flipphi M."/>
            <person name="Freyberg S."/>
            <person name="Gallo A."/>
            <person name="Gournas C."/>
            <person name="Habgood R."/>
            <person name="Hainaut M."/>
            <person name="Harispe M.L."/>
            <person name="Henrissat B."/>
            <person name="Hilden K.S."/>
            <person name="Hope R."/>
            <person name="Hossain A."/>
            <person name="Karabika E."/>
            <person name="Karaffa L."/>
            <person name="Karanyi Z."/>
            <person name="Krasevec N."/>
            <person name="Kuo A."/>
            <person name="Kusch H."/>
            <person name="LaButti K."/>
            <person name="Lagendijk E.L."/>
            <person name="Lapidus A."/>
            <person name="Levasseur A."/>
            <person name="Lindquist E."/>
            <person name="Lipzen A."/>
            <person name="Logrieco A.F."/>
            <person name="MacCabe A."/>
            <person name="Maekelae M.R."/>
            <person name="Malavazi I."/>
            <person name="Melin P."/>
            <person name="Meyer V."/>
            <person name="Mielnichuk N."/>
            <person name="Miskei M."/>
            <person name="Molnar A.P."/>
            <person name="Mule G."/>
            <person name="Ngan C.Y."/>
            <person name="Orejas M."/>
            <person name="Orosz E."/>
            <person name="Ouedraogo J.P."/>
            <person name="Overkamp K.M."/>
            <person name="Park H.-S."/>
            <person name="Perrone G."/>
            <person name="Piumi F."/>
            <person name="Punt P.J."/>
            <person name="Ram A.F."/>
            <person name="Ramon A."/>
            <person name="Rauscher S."/>
            <person name="Record E."/>
            <person name="Riano-Pachon D.M."/>
            <person name="Robert V."/>
            <person name="Roehrig J."/>
            <person name="Ruller R."/>
            <person name="Salamov A."/>
            <person name="Salih N.S."/>
            <person name="Samson R.A."/>
            <person name="Sandor E."/>
            <person name="Sanguinetti M."/>
            <person name="Schuetze T."/>
            <person name="Sepcic K."/>
            <person name="Shelest E."/>
            <person name="Sherlock G."/>
            <person name="Sophianopoulou V."/>
            <person name="Squina F.M."/>
            <person name="Sun H."/>
            <person name="Susca A."/>
            <person name="Todd R.B."/>
            <person name="Tsang A."/>
            <person name="Unkles S.E."/>
            <person name="van de Wiele N."/>
            <person name="van Rossen-Uffink D."/>
            <person name="Oliveira J.V."/>
            <person name="Vesth T.C."/>
            <person name="Visser J."/>
            <person name="Yu J.-H."/>
            <person name="Zhou M."/>
            <person name="Andersen M.R."/>
            <person name="Archer D.B."/>
            <person name="Baker S.E."/>
            <person name="Benoit I."/>
            <person name="Brakhage A.A."/>
            <person name="Braus G.H."/>
            <person name="Fischer R."/>
            <person name="Frisvad J.C."/>
            <person name="Goldman G.H."/>
            <person name="Houbraken J."/>
            <person name="Oakley B."/>
            <person name="Pocsi I."/>
            <person name="Scazzocchio C."/>
            <person name="Seiboth B."/>
            <person name="vanKuyk P.A."/>
            <person name="Wortman J."/>
            <person name="Dyer P.S."/>
            <person name="Grigoriev I.V."/>
        </authorList>
    </citation>
    <scope>NUCLEOTIDE SEQUENCE [LARGE SCALE GENOMIC DNA]</scope>
    <source>
        <strain evidence="3">CBS 506.65</strain>
    </source>
</reference>
<dbReference type="EMBL" id="KV878359">
    <property type="protein sequence ID" value="OJJ42452.1"/>
    <property type="molecule type" value="Genomic_DNA"/>
</dbReference>
<proteinExistence type="predicted"/>
<evidence type="ECO:0000313" key="2">
    <source>
        <dbReference type="EMBL" id="OJJ42452.1"/>
    </source>
</evidence>
<organism evidence="2 3">
    <name type="scientific">Penicilliopsis zonata CBS 506.65</name>
    <dbReference type="NCBI Taxonomy" id="1073090"/>
    <lineage>
        <taxon>Eukaryota</taxon>
        <taxon>Fungi</taxon>
        <taxon>Dikarya</taxon>
        <taxon>Ascomycota</taxon>
        <taxon>Pezizomycotina</taxon>
        <taxon>Eurotiomycetes</taxon>
        <taxon>Eurotiomycetidae</taxon>
        <taxon>Eurotiales</taxon>
        <taxon>Aspergillaceae</taxon>
        <taxon>Penicilliopsis</taxon>
    </lineage>
</organism>
<dbReference type="SUPFAM" id="SSF51735">
    <property type="entry name" value="NAD(P)-binding Rossmann-fold domains"/>
    <property type="match status" value="1"/>
</dbReference>
<dbReference type="Pfam" id="PF00106">
    <property type="entry name" value="adh_short"/>
    <property type="match status" value="1"/>
</dbReference>
<dbReference type="InterPro" id="IPR036291">
    <property type="entry name" value="NAD(P)-bd_dom_sf"/>
</dbReference>
<evidence type="ECO:0000256" key="1">
    <source>
        <dbReference type="ARBA" id="ARBA00023002"/>
    </source>
</evidence>
<keyword evidence="1" id="KW-0560">Oxidoreductase</keyword>
<dbReference type="RefSeq" id="XP_022576962.1">
    <property type="nucleotide sequence ID" value="XM_022726922.1"/>
</dbReference>
<dbReference type="PANTHER" id="PTHR47534:SF3">
    <property type="entry name" value="ALCOHOL DEHYDROGENASE-LIKE C-TERMINAL DOMAIN-CONTAINING PROTEIN"/>
    <property type="match status" value="1"/>
</dbReference>
<accession>A0A1L9S5M4</accession>
<sequence length="337" mass="35972">MVSLSQVIASNQRIATLPPGLVAVFVGGTSGVGEYTVKAFARYAVSPRVYIVGRSQEAADRIIAECQQTNPAGCFTFLPGDVSLLATVDEVCREIREKESAINLLVETQGTMAYSRITAEGLPLAFATATHSRLRFILNLLPLLQKARSLRRVVSVLAASCEGPIDMTNMPALGFALYKSRDQMASIQTLLLEEACRRAPDVSFVHTVPGVVRGGITRDAESNGLLIAVFNLLMPFVATPAAECGERHVFLATSAVYPPSQGAGKGAGVVYPENSSPCRGSDGKAGSGMYTVDNKGEASPAKVERLLAGFRADGTATKVWEYIEADMKRITGQHCQQ</sequence>
<gene>
    <name evidence="2" type="ORF">ASPZODRAFT_170125</name>
</gene>
<dbReference type="InterPro" id="IPR052228">
    <property type="entry name" value="Sec_Metab_Biosynth_Oxidored"/>
</dbReference>
<dbReference type="OrthoDB" id="2898509at2759"/>
<name>A0A1L9S5M4_9EURO</name>
<dbReference type="GO" id="GO:0016491">
    <property type="term" value="F:oxidoreductase activity"/>
    <property type="evidence" value="ECO:0007669"/>
    <property type="project" value="UniProtKB-KW"/>
</dbReference>
<dbReference type="PANTHER" id="PTHR47534">
    <property type="entry name" value="YALI0E05731P"/>
    <property type="match status" value="1"/>
</dbReference>
<dbReference type="InterPro" id="IPR002347">
    <property type="entry name" value="SDR_fam"/>
</dbReference>
<keyword evidence="3" id="KW-1185">Reference proteome</keyword>
<evidence type="ECO:0008006" key="4">
    <source>
        <dbReference type="Google" id="ProtNLM"/>
    </source>
</evidence>